<sequence>MANIFAVSDAVAKHAASLLKAELVLGRLVFRDAEAEFTGGRGDTVRVRVPRVIAAKPFTGSTAAVTSPLNEQAVPVKLNTHAMSGIELTAKDMTLNVESFAAQVLMPQVAGVAEMIEDEISNVMQPIIDAATLTIDPANPRDAITKAGEILDTRKVGAKSRVLVVSPNVKRALLMDPNLSQVDSAGSPSALRDAIVGRLHGFDVYMSPFIKDGAVAMTTEAFAAAIKAPAKPYSVNGASATDENGQGYAMTWFVAFEGETRQERSIVEAFVGATVLDSQRAVGLKFVPAP</sequence>
<keyword evidence="2" id="KW-1185">Reference proteome</keyword>
<reference evidence="1" key="1">
    <citation type="submission" date="2024-05" db="EMBL/GenBank/DDBJ databases">
        <title>30 novel species of actinomycetes from the DSMZ collection.</title>
        <authorList>
            <person name="Nouioui I."/>
        </authorList>
    </citation>
    <scope>NUCLEOTIDE SEQUENCE</scope>
    <source>
        <strain evidence="1">DSM 40473</strain>
    </source>
</reference>
<proteinExistence type="predicted"/>
<dbReference type="EMBL" id="JAVRFI010000010">
    <property type="protein sequence ID" value="MDT0450948.1"/>
    <property type="molecule type" value="Genomic_DNA"/>
</dbReference>
<gene>
    <name evidence="1" type="ORF">RM609_17950</name>
</gene>
<dbReference type="RefSeq" id="WP_311612082.1">
    <property type="nucleotide sequence ID" value="NZ_JAVRFI010000010.1"/>
</dbReference>
<evidence type="ECO:0000313" key="2">
    <source>
        <dbReference type="Proteomes" id="UP001180531"/>
    </source>
</evidence>
<comment type="caution">
    <text evidence="1">The sequence shown here is derived from an EMBL/GenBank/DDBJ whole genome shotgun (WGS) entry which is preliminary data.</text>
</comment>
<accession>A0ABU2SQB5</accession>
<name>A0ABU2SQB5_9ACTN</name>
<dbReference type="Proteomes" id="UP001180531">
    <property type="component" value="Unassembled WGS sequence"/>
</dbReference>
<evidence type="ECO:0000313" key="1">
    <source>
        <dbReference type="EMBL" id="MDT0450948.1"/>
    </source>
</evidence>
<protein>
    <submittedName>
        <fullName evidence="1">P22 phage major capsid protein family protein</fullName>
    </submittedName>
</protein>
<organism evidence="1 2">
    <name type="scientific">Streptomyces hesseae</name>
    <dbReference type="NCBI Taxonomy" id="3075519"/>
    <lineage>
        <taxon>Bacteria</taxon>
        <taxon>Bacillati</taxon>
        <taxon>Actinomycetota</taxon>
        <taxon>Actinomycetes</taxon>
        <taxon>Kitasatosporales</taxon>
        <taxon>Streptomycetaceae</taxon>
        <taxon>Streptomyces</taxon>
    </lineage>
</organism>